<feature type="transmembrane region" description="Helical" evidence="1">
    <location>
        <begin position="21"/>
        <end position="45"/>
    </location>
</feature>
<proteinExistence type="predicted"/>
<feature type="transmembrane region" description="Helical" evidence="1">
    <location>
        <begin position="65"/>
        <end position="87"/>
    </location>
</feature>
<organism evidence="2 3">
    <name type="scientific">Methylobacterium crusticola</name>
    <dbReference type="NCBI Taxonomy" id="1697972"/>
    <lineage>
        <taxon>Bacteria</taxon>
        <taxon>Pseudomonadati</taxon>
        <taxon>Pseudomonadota</taxon>
        <taxon>Alphaproteobacteria</taxon>
        <taxon>Hyphomicrobiales</taxon>
        <taxon>Methylobacteriaceae</taxon>
        <taxon>Methylobacterium</taxon>
    </lineage>
</organism>
<dbReference type="Proteomes" id="UP001055167">
    <property type="component" value="Unassembled WGS sequence"/>
</dbReference>
<comment type="caution">
    <text evidence="2">The sequence shown here is derived from an EMBL/GenBank/DDBJ whole genome shotgun (WGS) entry which is preliminary data.</text>
</comment>
<sequence>MAGIGFALERMTAGRSLSSTAGAYLYAAFLVAGPWIFTVLAIAGVSAAACTAADCLGLQVFRSIMIYNTCVTAILTGPLAFVCTRYVSDHIWMKRYDSITFSFAASFAVFVIAALLVGVPFYVWMTDLSGPEVLAALQNLMLVGAAWLLIPFIGATRGYLTVSAAFAVGVTVMVSALVLAPGEEPVRLLGVFNLGLFIIDLGLAWRLAREYGLALVPDRELLRTAGIYWELPLIGLTFACGLWVDKLIMWAAAPIGVSTVAIGLRTMPTYDTPMFWAQLAALPIFAVFFVHVETNFFRLSRAYYGSLAQQVSRRNLSKMRLRMSGFVVSKVFTLFLSLAVIALIAILISFVAIEPLGLRASQMGILRAALVGMVFHTSAVFCFVFLLYFDLRRYALGISVTYFVLNGLMTSALLPLGFSFFGYGNLIASAVTLMLAITILARELPWLDFHAFITNNTSLRTERRRVAGSAPRASDGPGS</sequence>
<feature type="transmembrane region" description="Helical" evidence="1">
    <location>
        <begin position="186"/>
        <end position="205"/>
    </location>
</feature>
<feature type="transmembrane region" description="Helical" evidence="1">
    <location>
        <begin position="420"/>
        <end position="441"/>
    </location>
</feature>
<keyword evidence="1" id="KW-0472">Membrane</keyword>
<dbReference type="EMBL" id="BPQH01000021">
    <property type="protein sequence ID" value="GJD52650.1"/>
    <property type="molecule type" value="Genomic_DNA"/>
</dbReference>
<feature type="transmembrane region" description="Helical" evidence="1">
    <location>
        <begin position="327"/>
        <end position="353"/>
    </location>
</feature>
<reference evidence="2" key="1">
    <citation type="journal article" date="2021" name="Front. Microbiol.">
        <title>Comprehensive Comparative Genomics and Phenotyping of Methylobacterium Species.</title>
        <authorList>
            <person name="Alessa O."/>
            <person name="Ogura Y."/>
            <person name="Fujitani Y."/>
            <person name="Takami H."/>
            <person name="Hayashi T."/>
            <person name="Sahin N."/>
            <person name="Tani A."/>
        </authorList>
    </citation>
    <scope>NUCLEOTIDE SEQUENCE</scope>
    <source>
        <strain evidence="2">KCTC 52305</strain>
    </source>
</reference>
<keyword evidence="1" id="KW-0812">Transmembrane</keyword>
<gene>
    <name evidence="2" type="ORF">OPKNFCMD_5416</name>
</gene>
<feature type="transmembrane region" description="Helical" evidence="1">
    <location>
        <begin position="274"/>
        <end position="292"/>
    </location>
</feature>
<protein>
    <recommendedName>
        <fullName evidence="4">Multi antimicrobial extrusion protein MatE</fullName>
    </recommendedName>
</protein>
<evidence type="ECO:0000313" key="2">
    <source>
        <dbReference type="EMBL" id="GJD52650.1"/>
    </source>
</evidence>
<feature type="transmembrane region" description="Helical" evidence="1">
    <location>
        <begin position="99"/>
        <end position="123"/>
    </location>
</feature>
<keyword evidence="1" id="KW-1133">Transmembrane helix</keyword>
<feature type="transmembrane region" description="Helical" evidence="1">
    <location>
        <begin position="226"/>
        <end position="244"/>
    </location>
</feature>
<evidence type="ECO:0000256" key="1">
    <source>
        <dbReference type="SAM" id="Phobius"/>
    </source>
</evidence>
<dbReference type="RefSeq" id="WP_128561173.1">
    <property type="nucleotide sequence ID" value="NZ_BPQH01000021.1"/>
</dbReference>
<dbReference type="Pfam" id="PF16933">
    <property type="entry name" value="PelG"/>
    <property type="match status" value="1"/>
</dbReference>
<name>A0ABQ4R4N3_9HYPH</name>
<keyword evidence="3" id="KW-1185">Reference proteome</keyword>
<feature type="transmembrane region" description="Helical" evidence="1">
    <location>
        <begin position="365"/>
        <end position="387"/>
    </location>
</feature>
<feature type="transmembrane region" description="Helical" evidence="1">
    <location>
        <begin position="394"/>
        <end position="414"/>
    </location>
</feature>
<reference evidence="2" key="2">
    <citation type="submission" date="2021-08" db="EMBL/GenBank/DDBJ databases">
        <authorList>
            <person name="Tani A."/>
            <person name="Ola A."/>
            <person name="Ogura Y."/>
            <person name="Katsura K."/>
            <person name="Hayashi T."/>
        </authorList>
    </citation>
    <scope>NUCLEOTIDE SEQUENCE</scope>
    <source>
        <strain evidence="2">KCTC 52305</strain>
    </source>
</reference>
<feature type="transmembrane region" description="Helical" evidence="1">
    <location>
        <begin position="160"/>
        <end position="180"/>
    </location>
</feature>
<evidence type="ECO:0008006" key="4">
    <source>
        <dbReference type="Google" id="ProtNLM"/>
    </source>
</evidence>
<evidence type="ECO:0000313" key="3">
    <source>
        <dbReference type="Proteomes" id="UP001055167"/>
    </source>
</evidence>
<dbReference type="InterPro" id="IPR031617">
    <property type="entry name" value="PelG"/>
</dbReference>
<accession>A0ABQ4R4N3</accession>
<feature type="transmembrane region" description="Helical" evidence="1">
    <location>
        <begin position="135"/>
        <end position="153"/>
    </location>
</feature>